<organism evidence="1 2">
    <name type="scientific">Acacia crassicarpa</name>
    <name type="common">northern wattle</name>
    <dbReference type="NCBI Taxonomy" id="499986"/>
    <lineage>
        <taxon>Eukaryota</taxon>
        <taxon>Viridiplantae</taxon>
        <taxon>Streptophyta</taxon>
        <taxon>Embryophyta</taxon>
        <taxon>Tracheophyta</taxon>
        <taxon>Spermatophyta</taxon>
        <taxon>Magnoliopsida</taxon>
        <taxon>eudicotyledons</taxon>
        <taxon>Gunneridae</taxon>
        <taxon>Pentapetalae</taxon>
        <taxon>rosids</taxon>
        <taxon>fabids</taxon>
        <taxon>Fabales</taxon>
        <taxon>Fabaceae</taxon>
        <taxon>Caesalpinioideae</taxon>
        <taxon>mimosoid clade</taxon>
        <taxon>Acacieae</taxon>
        <taxon>Acacia</taxon>
    </lineage>
</organism>
<sequence>MQICHQSRRPRDLSFHPLNGNKTGAVGSSEFYLGERGTVYVANRVGWCWGLRRSMGLKGNEKVGIGIFEEMQIWNGQAPWETQFHIGDLQEERAEWDVENELQIWKRRRDVCVSSVNGSRTKNVRGLGWTGDEGKPVETSHA</sequence>
<evidence type="ECO:0000313" key="2">
    <source>
        <dbReference type="Proteomes" id="UP001293593"/>
    </source>
</evidence>
<comment type="caution">
    <text evidence="1">The sequence shown here is derived from an EMBL/GenBank/DDBJ whole genome shotgun (WGS) entry which is preliminary data.</text>
</comment>
<proteinExistence type="predicted"/>
<accession>A0AAE1JHB3</accession>
<evidence type="ECO:0000313" key="1">
    <source>
        <dbReference type="EMBL" id="KAK4270480.1"/>
    </source>
</evidence>
<keyword evidence="2" id="KW-1185">Reference proteome</keyword>
<name>A0AAE1JHB3_9FABA</name>
<gene>
    <name evidence="1" type="ORF">QN277_023512</name>
</gene>
<dbReference type="Proteomes" id="UP001293593">
    <property type="component" value="Unassembled WGS sequence"/>
</dbReference>
<dbReference type="EMBL" id="JAWXYG010000006">
    <property type="protein sequence ID" value="KAK4270480.1"/>
    <property type="molecule type" value="Genomic_DNA"/>
</dbReference>
<dbReference type="AlphaFoldDB" id="A0AAE1JHB3"/>
<protein>
    <submittedName>
        <fullName evidence="1">Uncharacterized protein</fullName>
    </submittedName>
</protein>
<reference evidence="1" key="1">
    <citation type="submission" date="2023-10" db="EMBL/GenBank/DDBJ databases">
        <title>Chromosome-level genome of the transformable northern wattle, Acacia crassicarpa.</title>
        <authorList>
            <person name="Massaro I."/>
            <person name="Sinha N.R."/>
            <person name="Poethig S."/>
            <person name="Leichty A.R."/>
        </authorList>
    </citation>
    <scope>NUCLEOTIDE SEQUENCE</scope>
    <source>
        <strain evidence="1">Acra3RX</strain>
        <tissue evidence="1">Leaf</tissue>
    </source>
</reference>